<evidence type="ECO:0000313" key="1">
    <source>
        <dbReference type="EMBL" id="GAH18111.1"/>
    </source>
</evidence>
<accession>X1DBG4</accession>
<organism evidence="1">
    <name type="scientific">marine sediment metagenome</name>
    <dbReference type="NCBI Taxonomy" id="412755"/>
    <lineage>
        <taxon>unclassified sequences</taxon>
        <taxon>metagenomes</taxon>
        <taxon>ecological metagenomes</taxon>
    </lineage>
</organism>
<dbReference type="AlphaFoldDB" id="X1DBG4"/>
<dbReference type="EMBL" id="BART01030619">
    <property type="protein sequence ID" value="GAH18111.1"/>
    <property type="molecule type" value="Genomic_DNA"/>
</dbReference>
<feature type="non-terminal residue" evidence="1">
    <location>
        <position position="138"/>
    </location>
</feature>
<name>X1DBG4_9ZZZZ</name>
<proteinExistence type="predicted"/>
<reference evidence="1" key="1">
    <citation type="journal article" date="2014" name="Front. Microbiol.">
        <title>High frequency of phylogenetically diverse reductive dehalogenase-homologous genes in deep subseafloor sedimentary metagenomes.</title>
        <authorList>
            <person name="Kawai M."/>
            <person name="Futagami T."/>
            <person name="Toyoda A."/>
            <person name="Takaki Y."/>
            <person name="Nishi S."/>
            <person name="Hori S."/>
            <person name="Arai W."/>
            <person name="Tsubouchi T."/>
            <person name="Morono Y."/>
            <person name="Uchiyama I."/>
            <person name="Ito T."/>
            <person name="Fujiyama A."/>
            <person name="Inagaki F."/>
            <person name="Takami H."/>
        </authorList>
    </citation>
    <scope>NUCLEOTIDE SEQUENCE</scope>
    <source>
        <strain evidence="1">Expedition CK06-06</strain>
    </source>
</reference>
<gene>
    <name evidence="1" type="ORF">S01H4_53403</name>
</gene>
<comment type="caution">
    <text evidence="1">The sequence shown here is derived from an EMBL/GenBank/DDBJ whole genome shotgun (WGS) entry which is preliminary data.</text>
</comment>
<protein>
    <submittedName>
        <fullName evidence="1">Uncharacterized protein</fullName>
    </submittedName>
</protein>
<sequence>MKRKIENEKIIGSKKISDLFGLGSKFYSEAAKFLKRQELLKKIEFQKKYRRWESVFKNIYGKDIDTSLFLKHSYFATILKTLVIVKARDLEENILFEKEDFPEFEYFFCLDFEEDEIDEITILLKNSPILCLVITRKN</sequence>